<proteinExistence type="predicted"/>
<keyword evidence="2" id="KW-1185">Reference proteome</keyword>
<sequence length="276" mass="33655">MRQEIVFWIDTIENYIRSGVFTDQTALKQNLLVMKYNPNFEWFNCVRIGKHSDSADEIYVNTQEGWENLLDDELEFKDSSETVKRWEVPLIYPFYDSYAKKLEFKILETYFLKAFKTERRLIYKPPIIRALESGKFEKIQRQLRKEWQPKLIESYLNTFPIYKRSEQNLQDYFKSLMTYTFQEELNMERNKLLKLDDEILDKISLDPVILYRYVHEMITSFHLFIRNYLKEWEMIQPRMIELGLVQSRDEFNALERLDNMERGPRQNEIQIEGDNR</sequence>
<organism evidence="1 2">
    <name type="scientific">Faecalicoccus acidiformans</name>
    <dbReference type="NCBI Taxonomy" id="915173"/>
    <lineage>
        <taxon>Bacteria</taxon>
        <taxon>Bacillati</taxon>
        <taxon>Bacillota</taxon>
        <taxon>Erysipelotrichia</taxon>
        <taxon>Erysipelotrichales</taxon>
        <taxon>Erysipelotrichaceae</taxon>
        <taxon>Faecalicoccus</taxon>
    </lineage>
</organism>
<evidence type="ECO:0000313" key="2">
    <source>
        <dbReference type="Proteomes" id="UP000775500"/>
    </source>
</evidence>
<accession>A0ABS2FMK7</accession>
<protein>
    <submittedName>
        <fullName evidence="1">Uncharacterized protein</fullName>
    </submittedName>
</protein>
<evidence type="ECO:0000313" key="1">
    <source>
        <dbReference type="EMBL" id="MBM6830964.1"/>
    </source>
</evidence>
<dbReference type="Proteomes" id="UP000775500">
    <property type="component" value="Unassembled WGS sequence"/>
</dbReference>
<gene>
    <name evidence="1" type="ORF">H5982_02430</name>
</gene>
<dbReference type="RefSeq" id="WP_204684874.1">
    <property type="nucleotide sequence ID" value="NZ_JACJLU010000002.1"/>
</dbReference>
<name>A0ABS2FMK7_9FIRM</name>
<dbReference type="EMBL" id="JACJLU010000002">
    <property type="protein sequence ID" value="MBM6830964.1"/>
    <property type="molecule type" value="Genomic_DNA"/>
</dbReference>
<comment type="caution">
    <text evidence="1">The sequence shown here is derived from an EMBL/GenBank/DDBJ whole genome shotgun (WGS) entry which is preliminary data.</text>
</comment>
<reference evidence="1 2" key="1">
    <citation type="journal article" date="2021" name="Sci. Rep.">
        <title>The distribution of antibiotic resistance genes in chicken gut microbiota commensals.</title>
        <authorList>
            <person name="Juricova H."/>
            <person name="Matiasovicova J."/>
            <person name="Kubasova T."/>
            <person name="Cejkova D."/>
            <person name="Rychlik I."/>
        </authorList>
    </citation>
    <scope>NUCLEOTIDE SEQUENCE [LARGE SCALE GENOMIC DNA]</scope>
    <source>
        <strain evidence="1 2">An423</strain>
    </source>
</reference>